<evidence type="ECO:0000256" key="7">
    <source>
        <dbReference type="RuleBase" id="RU361154"/>
    </source>
</evidence>
<dbReference type="Pfam" id="PF16353">
    <property type="entry name" value="LacZ_4"/>
    <property type="match status" value="1"/>
</dbReference>
<dbReference type="Gene3D" id="2.70.98.10">
    <property type="match status" value="1"/>
</dbReference>
<dbReference type="InterPro" id="IPR006104">
    <property type="entry name" value="Glyco_hydro_2_N"/>
</dbReference>
<comment type="similarity">
    <text evidence="2 7">Belongs to the glycosyl hydrolase 2 family.</text>
</comment>
<dbReference type="InterPro" id="IPR006102">
    <property type="entry name" value="Ig-like_GH2"/>
</dbReference>
<dbReference type="InterPro" id="IPR036156">
    <property type="entry name" value="Beta-gal/glucu_dom_sf"/>
</dbReference>
<keyword evidence="4 7" id="KW-0378">Hydrolase</keyword>
<dbReference type="InterPro" id="IPR014718">
    <property type="entry name" value="GH-type_carb-bd"/>
</dbReference>
<proteinExistence type="evidence at transcript level"/>
<dbReference type="PROSITE" id="PS00719">
    <property type="entry name" value="GLYCOSYL_HYDROL_F2_1"/>
    <property type="match status" value="1"/>
</dbReference>
<dbReference type="PROSITE" id="PS00608">
    <property type="entry name" value="GLYCOSYL_HYDROL_F2_2"/>
    <property type="match status" value="1"/>
</dbReference>
<dbReference type="Pfam" id="PF02836">
    <property type="entry name" value="Glyco_hydro_2_C"/>
    <property type="match status" value="1"/>
</dbReference>
<dbReference type="InterPro" id="IPR017853">
    <property type="entry name" value="GH"/>
</dbReference>
<evidence type="ECO:0000256" key="3">
    <source>
        <dbReference type="ARBA" id="ARBA00012756"/>
    </source>
</evidence>
<dbReference type="Gene3D" id="2.60.120.260">
    <property type="entry name" value="Galactose-binding domain-like"/>
    <property type="match status" value="1"/>
</dbReference>
<dbReference type="FunFam" id="3.20.20.80:FF:000018">
    <property type="entry name" value="Beta-galactosidase"/>
    <property type="match status" value="1"/>
</dbReference>
<dbReference type="Gene3D" id="3.20.20.80">
    <property type="entry name" value="Glycosidases"/>
    <property type="match status" value="1"/>
</dbReference>
<dbReference type="SUPFAM" id="SSF49303">
    <property type="entry name" value="beta-Galactosidase/glucuronidase domain"/>
    <property type="match status" value="2"/>
</dbReference>
<dbReference type="PANTHER" id="PTHR46323:SF2">
    <property type="entry name" value="BETA-GALACTOSIDASE"/>
    <property type="match status" value="1"/>
</dbReference>
<dbReference type="InterPro" id="IPR023232">
    <property type="entry name" value="Glyco_hydro_2_AS"/>
</dbReference>
<dbReference type="GO" id="GO:0009341">
    <property type="term" value="C:beta-galactosidase complex"/>
    <property type="evidence" value="ECO:0007669"/>
    <property type="project" value="InterPro"/>
</dbReference>
<dbReference type="PRINTS" id="PR00132">
    <property type="entry name" value="GLHYDRLASE2"/>
</dbReference>
<sequence length="1110" mass="125821">MAAVIGQIVLSPVNGYKAWEDPSFFKWKKREAHVPLHCHESVEGSLRYWYERNQVDILVSKSAVWDDSAVTEALDCAAFWVKGLPFVKSLSGHWKFLLAQNPTCVPSNFQESSFEDSTWHTIPVPSNWQMHGFDQPIYTNIMYPFPINPPMVPEDNPTGCYRTDFFLPKEWKDRRILLHFEAVDSAFFAWVNGIPVGYSQDSRLPAEFEITDYCHPCGSDMKNSLAVQVIRWSDGSYLEDQDHWWLSGIHRDVLLLAKPKVFISNYFFKSSLAKDFSYADIQVEVQIDALTRSNEGNILSQLTVEADLFDTGFWHISKDHVDLLSSSIAHLELHSSYNLHLGFMGHILTGKVLMPKLWSAEQPNLYALVITLKDASGNLVDCESCQVGIREISKAPKQLLVNGHPVVIRGVNRHEHHPRLGKTNLESCMVKDLVLMKQNNMNAVRNSHYPQHQRWYELCDLFGMYMIDEANIETHGFHGSANFKHPTQEPIWAASMIDRVIGMVERDKNHACIISWSLGNESGYGPNHAAFSGWVREKDPSRLLHYEGGGSRSYSTDIVCPMYMRVWDMIKIAKDPTETRPLILCEYSHAMGNSNGNLHKYWEAIDNTFGLQGGFIWDWVDQGLLKEGVDGQKHWAHGGDFGDIPNDSNFCLNGLVWPDRSPHPAINEVKFLYQPIKVSLVEGKIKIKNAHFFDTTEVIEFNWVVHGDGCEIGSGLLSLPIIEPQKCWEINWESGPWYSSWTSSVSGEVYLTITAKLLRLTRWAEIGHVISSTQVQLPTKQKILHNIKASDTTLFSEVLDDKIKVSQDGSWEIIFNKEIGTIESWKVKGVTVLCNGIAPCFWRAPIENDKGGETESYLSKWKAANLDKLVFLTESCSVETMTDHLVQIAVVYLGIPTSVEKPSTETSEPSVLFNVHMMYTIYGSGDVVLKCDVKPTSDLPPLPRVGVEFHLEKSVNQIEWYGRGPFECYPDRKAAAHVGLYKQYVDDMHVPYIVPGECSGRTDVRWVTFQNEDGCGIYASMYGGSPPMQINASYYSTSELENATHNEKLRKGENIEVHLDYKHMGLGGDDSWSPCVHEEYLVPAVPYSFFIRFSSLIPTTSGYDIFKCQI</sequence>
<name>A0A976X787_GYMSY</name>
<feature type="domain" description="Beta galactosidase small chain/" evidence="8">
    <location>
        <begin position="804"/>
        <end position="1094"/>
    </location>
</feature>
<organism evidence="9">
    <name type="scientific">Gymnema sylvestre</name>
    <name type="common">Gurmar</name>
    <name type="synonym">Periploca sylvestris</name>
    <dbReference type="NCBI Taxonomy" id="4068"/>
    <lineage>
        <taxon>Eukaryota</taxon>
        <taxon>Viridiplantae</taxon>
        <taxon>Streptophyta</taxon>
        <taxon>Embryophyta</taxon>
        <taxon>Tracheophyta</taxon>
        <taxon>Spermatophyta</taxon>
        <taxon>Magnoliopsida</taxon>
        <taxon>eudicotyledons</taxon>
        <taxon>Gunneridae</taxon>
        <taxon>Pentapetalae</taxon>
        <taxon>asterids</taxon>
        <taxon>lamiids</taxon>
        <taxon>Gentianales</taxon>
        <taxon>Apocynaceae</taxon>
        <taxon>Asclepiadoideae</taxon>
        <taxon>Marsdenieae</taxon>
        <taxon>Gymnema</taxon>
    </lineage>
</organism>
<dbReference type="SMART" id="SM01038">
    <property type="entry name" value="Bgal_small_N"/>
    <property type="match status" value="1"/>
</dbReference>
<evidence type="ECO:0000313" key="9">
    <source>
        <dbReference type="EMBL" id="URM60721.1"/>
    </source>
</evidence>
<dbReference type="EC" id="3.2.1.23" evidence="3"/>
<dbReference type="InterPro" id="IPR008979">
    <property type="entry name" value="Galactose-bd-like_sf"/>
</dbReference>
<dbReference type="GO" id="GO:0004565">
    <property type="term" value="F:beta-galactosidase activity"/>
    <property type="evidence" value="ECO:0007669"/>
    <property type="project" value="UniProtKB-EC"/>
</dbReference>
<dbReference type="FunFam" id="2.70.98.10:FF:000017">
    <property type="entry name" value="Glycoside hydrolase family 2 protein"/>
    <property type="match status" value="1"/>
</dbReference>
<dbReference type="EMBL" id="MT936857">
    <property type="protein sequence ID" value="URM60721.1"/>
    <property type="molecule type" value="mRNA"/>
</dbReference>
<dbReference type="InterPro" id="IPR006101">
    <property type="entry name" value="Glyco_hydro_2"/>
</dbReference>
<dbReference type="GO" id="GO:0005990">
    <property type="term" value="P:lactose catabolic process"/>
    <property type="evidence" value="ECO:0007669"/>
    <property type="project" value="TreeGrafter"/>
</dbReference>
<dbReference type="SUPFAM" id="SSF51445">
    <property type="entry name" value="(Trans)glycosidases"/>
    <property type="match status" value="1"/>
</dbReference>
<comment type="catalytic activity">
    <reaction evidence="1">
        <text>Hydrolysis of terminal non-reducing beta-D-galactose residues in beta-D-galactosides.</text>
        <dbReference type="EC" id="3.2.1.23"/>
    </reaction>
</comment>
<evidence type="ECO:0000256" key="6">
    <source>
        <dbReference type="ARBA" id="ARBA00032230"/>
    </source>
</evidence>
<dbReference type="InterPro" id="IPR023230">
    <property type="entry name" value="Glyco_hydro_2_CS"/>
</dbReference>
<dbReference type="GO" id="GO:0030246">
    <property type="term" value="F:carbohydrate binding"/>
    <property type="evidence" value="ECO:0007669"/>
    <property type="project" value="InterPro"/>
</dbReference>
<dbReference type="Gene3D" id="2.60.40.10">
    <property type="entry name" value="Immunoglobulins"/>
    <property type="match status" value="2"/>
</dbReference>
<evidence type="ECO:0000256" key="1">
    <source>
        <dbReference type="ARBA" id="ARBA00001412"/>
    </source>
</evidence>
<keyword evidence="5 7" id="KW-0326">Glycosidase</keyword>
<dbReference type="InterPro" id="IPR006103">
    <property type="entry name" value="Glyco_hydro_2_cat"/>
</dbReference>
<evidence type="ECO:0000259" key="8">
    <source>
        <dbReference type="SMART" id="SM01038"/>
    </source>
</evidence>
<dbReference type="Pfam" id="PF02929">
    <property type="entry name" value="Bgal_small_N"/>
    <property type="match status" value="1"/>
</dbReference>
<evidence type="ECO:0000256" key="4">
    <source>
        <dbReference type="ARBA" id="ARBA00022801"/>
    </source>
</evidence>
<dbReference type="InterPro" id="IPR004199">
    <property type="entry name" value="B-gal_small/dom_5"/>
</dbReference>
<accession>A0A976X787</accession>
<dbReference type="InterPro" id="IPR013783">
    <property type="entry name" value="Ig-like_fold"/>
</dbReference>
<evidence type="ECO:0000256" key="2">
    <source>
        <dbReference type="ARBA" id="ARBA00007401"/>
    </source>
</evidence>
<dbReference type="InterPro" id="IPR011013">
    <property type="entry name" value="Gal_mutarotase_sf_dom"/>
</dbReference>
<evidence type="ECO:0000256" key="5">
    <source>
        <dbReference type="ARBA" id="ARBA00023295"/>
    </source>
</evidence>
<dbReference type="SUPFAM" id="SSF49785">
    <property type="entry name" value="Galactose-binding domain-like"/>
    <property type="match status" value="1"/>
</dbReference>
<reference evidence="9" key="1">
    <citation type="submission" date="2020-08" db="EMBL/GenBank/DDBJ databases">
        <title>Identification of Transcription Factors in Gymnema sylvestre.</title>
        <authorList>
            <person name="Kalariya K.A."/>
        </authorList>
    </citation>
    <scope>NUCLEOTIDE SEQUENCE</scope>
</reference>
<dbReference type="InterPro" id="IPR032312">
    <property type="entry name" value="LacZ_4"/>
</dbReference>
<dbReference type="PANTHER" id="PTHR46323">
    <property type="entry name" value="BETA-GALACTOSIDASE"/>
    <property type="match status" value="1"/>
</dbReference>
<protein>
    <recommendedName>
        <fullName evidence="3">beta-galactosidase</fullName>
        <ecNumber evidence="3">3.2.1.23</ecNumber>
    </recommendedName>
    <alternativeName>
        <fullName evidence="6">Lactase</fullName>
    </alternativeName>
</protein>
<dbReference type="Pfam" id="PF02837">
    <property type="entry name" value="Glyco_hydro_2_N"/>
    <property type="match status" value="1"/>
</dbReference>
<dbReference type="AlphaFoldDB" id="A0A976X787"/>
<dbReference type="Pfam" id="PF00703">
    <property type="entry name" value="Glyco_hydro_2"/>
    <property type="match status" value="1"/>
</dbReference>
<dbReference type="InterPro" id="IPR050347">
    <property type="entry name" value="Bact_Beta-galactosidase"/>
</dbReference>
<dbReference type="SUPFAM" id="SSF74650">
    <property type="entry name" value="Galactose mutarotase-like"/>
    <property type="match status" value="1"/>
</dbReference>